<keyword evidence="2" id="KW-1185">Reference proteome</keyword>
<dbReference type="AlphaFoldDB" id="A0A8H7BV23"/>
<accession>A0A8H7BV23</accession>
<dbReference type="OrthoDB" id="2357632at2759"/>
<sequence length="462" mass="52518">MQRAFSSSAEELSQELEQLLESFCSHEHQKFCLQQHVATHQQLQRIRQTIQQVRSLIPTVGLTHNANSESLRQSLMRTCLEMLEYYNAFCQQRHIRALSQDTVDQLHIEWQEISHTFEPKAKEQGDFRELLDSLKVLNKAWKKPRHVSRILASMLATYELKAGAYIVSIDRYNHSQLGLKSKAAGSRQIVFECGKLTKEEQMEIIAGMCGRFSSIFAQNARSNLAQIETQIQKGRLTSLADKLQHLQEQVYANMSEIVGGGASCNQDPALHEGHRFTTMISPSLWYPEEAINVQTIPLPSFIPSPWEWPDMLKTRRPFQPMLFGLIARRRNANGSFMKQLKRCFSSASPQPSVMTEKEEEEEIYATLSVDRLSRHLVRAGRQFYEDIATSVELKYSQDATALQELGRDIVKIYGALKMADARCSMQRILAILHDLALLDCQSNVENASSHEAGATSVLTNTT</sequence>
<evidence type="ECO:0000313" key="1">
    <source>
        <dbReference type="EMBL" id="KAF7731718.1"/>
    </source>
</evidence>
<proteinExistence type="predicted"/>
<gene>
    <name evidence="1" type="ORF">EC973_008890</name>
</gene>
<reference evidence="1" key="1">
    <citation type="submission" date="2020-01" db="EMBL/GenBank/DDBJ databases">
        <title>Genome Sequencing of Three Apophysomyces-Like Fungal Strains Confirms a Novel Fungal Genus in the Mucoromycota with divergent Burkholderia-like Endosymbiotic Bacteria.</title>
        <authorList>
            <person name="Stajich J.E."/>
            <person name="Macias A.M."/>
            <person name="Carter-House D."/>
            <person name="Lovett B."/>
            <person name="Kasson L.R."/>
            <person name="Berry K."/>
            <person name="Grigoriev I."/>
            <person name="Chang Y."/>
            <person name="Spatafora J."/>
            <person name="Kasson M.T."/>
        </authorList>
    </citation>
    <scope>NUCLEOTIDE SEQUENCE</scope>
    <source>
        <strain evidence="1">NRRL A-21654</strain>
    </source>
</reference>
<organism evidence="1 2">
    <name type="scientific">Apophysomyces ossiformis</name>
    <dbReference type="NCBI Taxonomy" id="679940"/>
    <lineage>
        <taxon>Eukaryota</taxon>
        <taxon>Fungi</taxon>
        <taxon>Fungi incertae sedis</taxon>
        <taxon>Mucoromycota</taxon>
        <taxon>Mucoromycotina</taxon>
        <taxon>Mucoromycetes</taxon>
        <taxon>Mucorales</taxon>
        <taxon>Mucorineae</taxon>
        <taxon>Mucoraceae</taxon>
        <taxon>Apophysomyces</taxon>
    </lineage>
</organism>
<protein>
    <submittedName>
        <fullName evidence="1">Uncharacterized protein</fullName>
    </submittedName>
</protein>
<comment type="caution">
    <text evidence="1">The sequence shown here is derived from an EMBL/GenBank/DDBJ whole genome shotgun (WGS) entry which is preliminary data.</text>
</comment>
<evidence type="ECO:0000313" key="2">
    <source>
        <dbReference type="Proteomes" id="UP000605846"/>
    </source>
</evidence>
<dbReference type="Proteomes" id="UP000605846">
    <property type="component" value="Unassembled WGS sequence"/>
</dbReference>
<dbReference type="EMBL" id="JABAYA010000008">
    <property type="protein sequence ID" value="KAF7731718.1"/>
    <property type="molecule type" value="Genomic_DNA"/>
</dbReference>
<name>A0A8H7BV23_9FUNG</name>